<reference evidence="4" key="2">
    <citation type="submission" date="2015-07" db="EMBL/GenBank/DDBJ databases">
        <title>Contrasting host-pathogen interactions and genome evolution in two generalist and specialist microsporidian pathogens of mosquitoes.</title>
        <authorList>
            <consortium name="The Broad Institute Genomics Platform"/>
            <consortium name="The Broad Institute Genome Sequencing Center for Infectious Disease"/>
            <person name="Cuomo C.A."/>
            <person name="Sanscrainte N.D."/>
            <person name="Goldberg J.M."/>
            <person name="Heiman D."/>
            <person name="Young S."/>
            <person name="Zeng Q."/>
            <person name="Becnel J.J."/>
            <person name="Birren B.W."/>
        </authorList>
    </citation>
    <scope>NUCLEOTIDE SEQUENCE [LARGE SCALE GENOMIC DNA]</scope>
    <source>
        <strain evidence="4">USNM 41457</strain>
    </source>
</reference>
<feature type="region of interest" description="Disordered" evidence="1">
    <location>
        <begin position="20"/>
        <end position="94"/>
    </location>
</feature>
<keyword evidence="2" id="KW-0732">Signal</keyword>
<accession>J9D708</accession>
<gene>
    <name evidence="3" type="ORF">EDEG_02125</name>
</gene>
<feature type="compositionally biased region" description="Acidic residues" evidence="1">
    <location>
        <begin position="61"/>
        <end position="80"/>
    </location>
</feature>
<evidence type="ECO:0000256" key="2">
    <source>
        <dbReference type="SAM" id="SignalP"/>
    </source>
</evidence>
<feature type="compositionally biased region" description="Basic and acidic residues" evidence="1">
    <location>
        <begin position="45"/>
        <end position="60"/>
    </location>
</feature>
<comment type="caution">
    <text evidence="3">The sequence shown here is derived from an EMBL/GenBank/DDBJ whole genome shotgun (WGS) entry which is preliminary data.</text>
</comment>
<evidence type="ECO:0000256" key="1">
    <source>
        <dbReference type="SAM" id="MobiDB-lite"/>
    </source>
</evidence>
<dbReference type="Proteomes" id="UP000003163">
    <property type="component" value="Unassembled WGS sequence"/>
</dbReference>
<dbReference type="InParanoid" id="J9D708"/>
<feature type="chain" id="PRO_5003822983" evidence="2">
    <location>
        <begin position="18"/>
        <end position="243"/>
    </location>
</feature>
<proteinExistence type="predicted"/>
<keyword evidence="4" id="KW-1185">Reference proteome</keyword>
<dbReference type="HOGENOM" id="CLU_1142584_0_0_1"/>
<feature type="compositionally biased region" description="Low complexity" evidence="1">
    <location>
        <begin position="22"/>
        <end position="43"/>
    </location>
</feature>
<dbReference type="EMBL" id="AFBI03000035">
    <property type="protein sequence ID" value="EJW03541.1"/>
    <property type="molecule type" value="Genomic_DNA"/>
</dbReference>
<name>J9D708_EDHAE</name>
<feature type="compositionally biased region" description="Acidic residues" evidence="1">
    <location>
        <begin position="228"/>
        <end position="237"/>
    </location>
</feature>
<dbReference type="AlphaFoldDB" id="J9D708"/>
<reference evidence="3 4" key="1">
    <citation type="submission" date="2011-08" db="EMBL/GenBank/DDBJ databases">
        <authorList>
            <person name="Liu Z.J."/>
            <person name="Shi F.L."/>
            <person name="Lu J.Q."/>
            <person name="Li M."/>
            <person name="Wang Z.L."/>
        </authorList>
    </citation>
    <scope>NUCLEOTIDE SEQUENCE [LARGE SCALE GENOMIC DNA]</scope>
    <source>
        <strain evidence="3 4">USNM 41457</strain>
    </source>
</reference>
<protein>
    <submittedName>
        <fullName evidence="3">Uncharacterized protein</fullName>
    </submittedName>
</protein>
<evidence type="ECO:0000313" key="3">
    <source>
        <dbReference type="EMBL" id="EJW03541.1"/>
    </source>
</evidence>
<sequence length="243" mass="27108">MRAIVLYSAFLALAFHAENPTAEEANNPQENSENPENSKNPENPDGEKKPEEEEKKPEEEEKKEEEGEGEGEGEGEEGEEGEKGEKSAEEQVQTGQKLVTKYAFVLSSEPESSEALSDIYASLNKKLAEKNAQDVVPKEVTIQFIQISNFLLNIIEEVLNEYVDEDKKAEILDKILEKVQTVNSQAEEGLEKEDLQPTDSYNYAIFDLIARNYQSKIVVMKDGGNGEEKEEGGEEGAEAEKTE</sequence>
<feature type="region of interest" description="Disordered" evidence="1">
    <location>
        <begin position="223"/>
        <end position="243"/>
    </location>
</feature>
<feature type="signal peptide" evidence="2">
    <location>
        <begin position="1"/>
        <end position="17"/>
    </location>
</feature>
<dbReference type="VEuPathDB" id="MicrosporidiaDB:EDEG_02125"/>
<organism evidence="3 4">
    <name type="scientific">Edhazardia aedis (strain USNM 41457)</name>
    <name type="common">Microsporidian parasite</name>
    <dbReference type="NCBI Taxonomy" id="1003232"/>
    <lineage>
        <taxon>Eukaryota</taxon>
        <taxon>Fungi</taxon>
        <taxon>Fungi incertae sedis</taxon>
        <taxon>Microsporidia</taxon>
        <taxon>Edhazardia</taxon>
    </lineage>
</organism>
<evidence type="ECO:0000313" key="4">
    <source>
        <dbReference type="Proteomes" id="UP000003163"/>
    </source>
</evidence>